<keyword evidence="12 20" id="KW-0067">ATP-binding</keyword>
<evidence type="ECO:0000256" key="10">
    <source>
        <dbReference type="ARBA" id="ARBA00022741"/>
    </source>
</evidence>
<name>A0A843XH80_COLES</name>
<dbReference type="InterPro" id="IPR021820">
    <property type="entry name" value="S-locus_recpt_kinase_C"/>
</dbReference>
<evidence type="ECO:0000259" key="23">
    <source>
        <dbReference type="PROSITE" id="PS50011"/>
    </source>
</evidence>
<dbReference type="GO" id="GO:0005537">
    <property type="term" value="F:D-mannose binding"/>
    <property type="evidence" value="ECO:0007669"/>
    <property type="project" value="UniProtKB-KW"/>
</dbReference>
<dbReference type="GO" id="GO:0048544">
    <property type="term" value="P:recognition of pollen"/>
    <property type="evidence" value="ECO:0007669"/>
    <property type="project" value="InterPro"/>
</dbReference>
<evidence type="ECO:0000256" key="16">
    <source>
        <dbReference type="ARBA" id="ARBA00023157"/>
    </source>
</evidence>
<comment type="similarity">
    <text evidence="20">Belongs to the protein kinase superfamily. Ser/Thr protein kinase family.</text>
</comment>
<keyword evidence="14" id="KW-0430">Lectin</keyword>
<evidence type="ECO:0000256" key="14">
    <source>
        <dbReference type="ARBA" id="ARBA00023035"/>
    </source>
</evidence>
<dbReference type="GO" id="GO:0004674">
    <property type="term" value="F:protein serine/threonine kinase activity"/>
    <property type="evidence" value="ECO:0007669"/>
    <property type="project" value="UniProtKB-KW"/>
</dbReference>
<evidence type="ECO:0000256" key="4">
    <source>
        <dbReference type="ARBA" id="ARBA00022536"/>
    </source>
</evidence>
<dbReference type="Gene3D" id="2.90.10.10">
    <property type="entry name" value="Bulb-type lectin domain"/>
    <property type="match status" value="1"/>
</dbReference>
<dbReference type="EC" id="2.7.11.1" evidence="20"/>
<gene>
    <name evidence="26" type="ORF">Taro_051567</name>
</gene>
<dbReference type="InterPro" id="IPR024171">
    <property type="entry name" value="SRK-like_kinase"/>
</dbReference>
<dbReference type="InterPro" id="IPR001480">
    <property type="entry name" value="Bulb-type_lectin_dom"/>
</dbReference>
<dbReference type="CDD" id="cd00028">
    <property type="entry name" value="B_lectin"/>
    <property type="match status" value="1"/>
</dbReference>
<dbReference type="OrthoDB" id="4062651at2759"/>
<feature type="domain" description="Bulb-type lectin" evidence="24">
    <location>
        <begin position="33"/>
        <end position="157"/>
    </location>
</feature>
<keyword evidence="4" id="KW-0245">EGF-like domain</keyword>
<dbReference type="InterPro" id="IPR011009">
    <property type="entry name" value="Kinase-like_dom_sf"/>
</dbReference>
<dbReference type="FunFam" id="1.10.510.10:FF:000060">
    <property type="entry name" value="G-type lectin S-receptor-like serine/threonine-protein kinase"/>
    <property type="match status" value="1"/>
</dbReference>
<dbReference type="InterPro" id="IPR001245">
    <property type="entry name" value="Ser-Thr/Tyr_kinase_cat_dom"/>
</dbReference>
<dbReference type="Pfam" id="PF00954">
    <property type="entry name" value="S_locus_glycop"/>
    <property type="match status" value="1"/>
</dbReference>
<dbReference type="SMART" id="SM00108">
    <property type="entry name" value="B_lectin"/>
    <property type="match status" value="1"/>
</dbReference>
<evidence type="ECO:0000256" key="19">
    <source>
        <dbReference type="ARBA" id="ARBA00048679"/>
    </source>
</evidence>
<keyword evidence="3 20" id="KW-0723">Serine/threonine-protein kinase</keyword>
<evidence type="ECO:0000256" key="7">
    <source>
        <dbReference type="ARBA" id="ARBA00022692"/>
    </source>
</evidence>
<dbReference type="InterPro" id="IPR036426">
    <property type="entry name" value="Bulb-type_lectin_dom_sf"/>
</dbReference>
<protein>
    <recommendedName>
        <fullName evidence="20">Receptor-like serine/threonine-protein kinase</fullName>
        <ecNumber evidence="20">2.7.11.1</ecNumber>
    </recommendedName>
</protein>
<dbReference type="InterPro" id="IPR000719">
    <property type="entry name" value="Prot_kinase_dom"/>
</dbReference>
<evidence type="ECO:0000256" key="22">
    <source>
        <dbReference type="SAM" id="SignalP"/>
    </source>
</evidence>
<feature type="domain" description="Apple" evidence="25">
    <location>
        <begin position="348"/>
        <end position="429"/>
    </location>
</feature>
<evidence type="ECO:0000256" key="13">
    <source>
        <dbReference type="ARBA" id="ARBA00022989"/>
    </source>
</evidence>
<dbReference type="FunFam" id="2.90.10.10:FF:000001">
    <property type="entry name" value="G-type lectin S-receptor-like serine/threonine-protein kinase"/>
    <property type="match status" value="1"/>
</dbReference>
<dbReference type="PROSITE" id="PS00108">
    <property type="entry name" value="PROTEIN_KINASE_ST"/>
    <property type="match status" value="1"/>
</dbReference>
<evidence type="ECO:0000256" key="5">
    <source>
        <dbReference type="ARBA" id="ARBA00022546"/>
    </source>
</evidence>
<dbReference type="SMART" id="SM00473">
    <property type="entry name" value="PAN_AP"/>
    <property type="match status" value="1"/>
</dbReference>
<dbReference type="PANTHER" id="PTHR27002:SF616">
    <property type="entry name" value="RECEPTOR-LIKE SERINE_THREONINE-PROTEIN KINASE"/>
    <property type="match status" value="1"/>
</dbReference>
<evidence type="ECO:0000259" key="24">
    <source>
        <dbReference type="PROSITE" id="PS50927"/>
    </source>
</evidence>
<dbReference type="Proteomes" id="UP000652761">
    <property type="component" value="Unassembled WGS sequence"/>
</dbReference>
<dbReference type="SMART" id="SM00220">
    <property type="entry name" value="S_TKc"/>
    <property type="match status" value="1"/>
</dbReference>
<keyword evidence="11 20" id="KW-0418">Kinase</keyword>
<dbReference type="Pfam" id="PF11883">
    <property type="entry name" value="DUF3403"/>
    <property type="match status" value="1"/>
</dbReference>
<dbReference type="SUPFAM" id="SSF56112">
    <property type="entry name" value="Protein kinase-like (PK-like)"/>
    <property type="match status" value="1"/>
</dbReference>
<evidence type="ECO:0000256" key="1">
    <source>
        <dbReference type="ARBA" id="ARBA00004251"/>
    </source>
</evidence>
<evidence type="ECO:0000256" key="17">
    <source>
        <dbReference type="ARBA" id="ARBA00023180"/>
    </source>
</evidence>
<evidence type="ECO:0000256" key="12">
    <source>
        <dbReference type="ARBA" id="ARBA00022840"/>
    </source>
</evidence>
<keyword evidence="10 20" id="KW-0547">Nucleotide-binding</keyword>
<keyword evidence="2" id="KW-1003">Cell membrane</keyword>
<keyword evidence="7 21" id="KW-0812">Transmembrane</keyword>
<reference evidence="26" key="1">
    <citation type="submission" date="2017-07" db="EMBL/GenBank/DDBJ databases">
        <title>Taro Niue Genome Assembly and Annotation.</title>
        <authorList>
            <person name="Atibalentja N."/>
            <person name="Keating K."/>
            <person name="Fields C.J."/>
        </authorList>
    </citation>
    <scope>NUCLEOTIDE SEQUENCE</scope>
    <source>
        <strain evidence="26">Niue_2</strain>
        <tissue evidence="26">Leaf</tissue>
    </source>
</reference>
<organism evidence="26 27">
    <name type="scientific">Colocasia esculenta</name>
    <name type="common">Wild taro</name>
    <name type="synonym">Arum esculentum</name>
    <dbReference type="NCBI Taxonomy" id="4460"/>
    <lineage>
        <taxon>Eukaryota</taxon>
        <taxon>Viridiplantae</taxon>
        <taxon>Streptophyta</taxon>
        <taxon>Embryophyta</taxon>
        <taxon>Tracheophyta</taxon>
        <taxon>Spermatophyta</taxon>
        <taxon>Magnoliopsida</taxon>
        <taxon>Liliopsida</taxon>
        <taxon>Araceae</taxon>
        <taxon>Aroideae</taxon>
        <taxon>Colocasieae</taxon>
        <taxon>Colocasia</taxon>
    </lineage>
</organism>
<evidence type="ECO:0000256" key="20">
    <source>
        <dbReference type="PIRNR" id="PIRNR000641"/>
    </source>
</evidence>
<keyword evidence="13 21" id="KW-1133">Transmembrane helix</keyword>
<evidence type="ECO:0000256" key="18">
    <source>
        <dbReference type="ARBA" id="ARBA00047899"/>
    </source>
</evidence>
<keyword evidence="8 22" id="KW-0732">Signal</keyword>
<dbReference type="GO" id="GO:0005886">
    <property type="term" value="C:plasma membrane"/>
    <property type="evidence" value="ECO:0007669"/>
    <property type="project" value="UniProtKB-SubCell"/>
</dbReference>
<keyword evidence="17" id="KW-0325">Glycoprotein</keyword>
<dbReference type="Gene3D" id="1.10.510.10">
    <property type="entry name" value="Transferase(Phosphotransferase) domain 1"/>
    <property type="match status" value="1"/>
</dbReference>
<evidence type="ECO:0000313" key="26">
    <source>
        <dbReference type="EMBL" id="MQM18571.1"/>
    </source>
</evidence>
<evidence type="ECO:0000256" key="21">
    <source>
        <dbReference type="SAM" id="Phobius"/>
    </source>
</evidence>
<comment type="catalytic activity">
    <reaction evidence="18 20">
        <text>L-threonyl-[protein] + ATP = O-phospho-L-threonyl-[protein] + ADP + H(+)</text>
        <dbReference type="Rhea" id="RHEA:46608"/>
        <dbReference type="Rhea" id="RHEA-COMP:11060"/>
        <dbReference type="Rhea" id="RHEA-COMP:11605"/>
        <dbReference type="ChEBI" id="CHEBI:15378"/>
        <dbReference type="ChEBI" id="CHEBI:30013"/>
        <dbReference type="ChEBI" id="CHEBI:30616"/>
        <dbReference type="ChEBI" id="CHEBI:61977"/>
        <dbReference type="ChEBI" id="CHEBI:456216"/>
        <dbReference type="EC" id="2.7.11.1"/>
    </reaction>
</comment>
<dbReference type="GO" id="GO:0005524">
    <property type="term" value="F:ATP binding"/>
    <property type="evidence" value="ECO:0007669"/>
    <property type="project" value="UniProtKB-KW"/>
</dbReference>
<evidence type="ECO:0000256" key="11">
    <source>
        <dbReference type="ARBA" id="ARBA00022777"/>
    </source>
</evidence>
<dbReference type="AlphaFoldDB" id="A0A843XH80"/>
<dbReference type="SUPFAM" id="SSF51110">
    <property type="entry name" value="alpha-D-mannose-specific plant lectins"/>
    <property type="match status" value="1"/>
</dbReference>
<dbReference type="PROSITE" id="PS50011">
    <property type="entry name" value="PROTEIN_KINASE_DOM"/>
    <property type="match status" value="1"/>
</dbReference>
<comment type="catalytic activity">
    <reaction evidence="19 20">
        <text>L-seryl-[protein] + ATP = O-phospho-L-seryl-[protein] + ADP + H(+)</text>
        <dbReference type="Rhea" id="RHEA:17989"/>
        <dbReference type="Rhea" id="RHEA-COMP:9863"/>
        <dbReference type="Rhea" id="RHEA-COMP:11604"/>
        <dbReference type="ChEBI" id="CHEBI:15378"/>
        <dbReference type="ChEBI" id="CHEBI:29999"/>
        <dbReference type="ChEBI" id="CHEBI:30616"/>
        <dbReference type="ChEBI" id="CHEBI:83421"/>
        <dbReference type="ChEBI" id="CHEBI:456216"/>
        <dbReference type="EC" id="2.7.11.1"/>
    </reaction>
</comment>
<dbReference type="PROSITE" id="PS50927">
    <property type="entry name" value="BULB_LECTIN"/>
    <property type="match status" value="1"/>
</dbReference>
<dbReference type="Pfam" id="PF01453">
    <property type="entry name" value="B_lectin"/>
    <property type="match status" value="1"/>
</dbReference>
<evidence type="ECO:0000256" key="9">
    <source>
        <dbReference type="ARBA" id="ARBA00022737"/>
    </source>
</evidence>
<keyword evidence="6 20" id="KW-0808">Transferase</keyword>
<dbReference type="GO" id="GO:0051707">
    <property type="term" value="P:response to other organism"/>
    <property type="evidence" value="ECO:0007669"/>
    <property type="project" value="UniProtKB-ARBA"/>
</dbReference>
<evidence type="ECO:0000313" key="27">
    <source>
        <dbReference type="Proteomes" id="UP000652761"/>
    </source>
</evidence>
<dbReference type="CDD" id="cd01098">
    <property type="entry name" value="PAN_AP_plant"/>
    <property type="match status" value="1"/>
</dbReference>
<feature type="transmembrane region" description="Helical" evidence="21">
    <location>
        <begin position="451"/>
        <end position="474"/>
    </location>
</feature>
<sequence>MCRLAPEARRWPALAPLAFVLLTLCNLSPLGGADTFFPDKPIRDNETLLSSGGTFRLGFFSPGGPDRRYLGIWYEMIPEQTVVWVANRENPIAGSSGVLRLDKDGNLKLYDGNRAVWSSHNSSAGLPVESRPVAQLLDNGNLVLKEENDGEDGSFLWQSFDYPTDTLLPGMKLGWDLRKGLHRYLVSWKANDDPSPGDHSFMMTLQGSPQLVLMNGSNKVYRSGPWNGVRLSGVPEMKSNGIFTFEFVSNNSEVYYTYQLRNGVVSRLMVTSSGALQRFVWLEQKWSPYWQAPKDQCDSFATCGTYGVCDSNDSQVCNCPEGFRPRSKTRWELRDGSGGCERETPLDCRPGGDDFIHRTGMKLPDATLSVTEGTMSMDACREVCLRNCSCMAYASADVRSGNGCIMWVGNLTDLRHYTEDGQDLYVRVAASVVGEKRARATGGEEGKEKTVAVIVGVTVPAGLLLLLVLGVCCLRRKMRKKTETSRVGGKEVSSGKITREDDLELPLFDIGTVAAATNNFSEENKLGEGGFGPVYKGELEEGQSVAVKRLSTRSVQGLDEFRNEVLLIAKLQHRNLVRLLGCCIEGEERILLYEYMHNKGLDSFIFDKSRSELLNWRMRFNIILGISRGLLYLHQDSRFRIIHRDLKASNILLDTEMNPKISDFGAARIFGGDKEDTGNTRKVVGTYGYMSPEYAMDGVFSVKSDVFSFGVLMIEIISGKKNKGFYYDDSYLNLLLLAWKLWKEGNCRELLDETMGNSYSPEEVMRCIQVGLLCVQERPEDRPTMSTVVLMLGGTNPALPPPQQPGYCMGRSPVHTGTSTSAGHDDSCSVNQVTVTMLEGR</sequence>
<keyword evidence="9" id="KW-0677">Repeat</keyword>
<feature type="domain" description="Protein kinase" evidence="23">
    <location>
        <begin position="520"/>
        <end position="799"/>
    </location>
</feature>
<keyword evidence="15 21" id="KW-0472">Membrane</keyword>
<dbReference type="PANTHER" id="PTHR27002">
    <property type="entry name" value="RECEPTOR-LIKE SERINE/THREONINE-PROTEIN KINASE SD1-8"/>
    <property type="match status" value="1"/>
</dbReference>
<dbReference type="InterPro" id="IPR008271">
    <property type="entry name" value="Ser/Thr_kinase_AS"/>
</dbReference>
<keyword evidence="16" id="KW-1015">Disulfide bond</keyword>
<evidence type="ECO:0000259" key="25">
    <source>
        <dbReference type="PROSITE" id="PS50948"/>
    </source>
</evidence>
<evidence type="ECO:0000256" key="6">
    <source>
        <dbReference type="ARBA" id="ARBA00022679"/>
    </source>
</evidence>
<feature type="signal peptide" evidence="22">
    <location>
        <begin position="1"/>
        <end position="33"/>
    </location>
</feature>
<dbReference type="Gene3D" id="3.30.200.20">
    <property type="entry name" value="Phosphorylase Kinase, domain 1"/>
    <property type="match status" value="1"/>
</dbReference>
<dbReference type="PROSITE" id="PS50948">
    <property type="entry name" value="PAN"/>
    <property type="match status" value="1"/>
</dbReference>
<dbReference type="Gene3D" id="3.50.4.10">
    <property type="entry name" value="Hepatocyte Growth Factor"/>
    <property type="match status" value="1"/>
</dbReference>
<evidence type="ECO:0000256" key="3">
    <source>
        <dbReference type="ARBA" id="ARBA00022527"/>
    </source>
</evidence>
<accession>A0A843XH80</accession>
<keyword evidence="5" id="KW-0348">Hemagglutinin</keyword>
<dbReference type="InterPro" id="IPR000858">
    <property type="entry name" value="S_locus_glycoprot_dom"/>
</dbReference>
<dbReference type="EMBL" id="NMUH01008293">
    <property type="protein sequence ID" value="MQM18571.1"/>
    <property type="molecule type" value="Genomic_DNA"/>
</dbReference>
<dbReference type="PIRSF" id="PIRSF000641">
    <property type="entry name" value="SRK"/>
    <property type="match status" value="1"/>
</dbReference>
<feature type="chain" id="PRO_5032545587" description="Receptor-like serine/threonine-protein kinase" evidence="22">
    <location>
        <begin position="34"/>
        <end position="841"/>
    </location>
</feature>
<comment type="subcellular location">
    <subcellularLocation>
        <location evidence="1">Cell membrane</location>
        <topology evidence="1">Single-pass type I membrane protein</topology>
    </subcellularLocation>
</comment>
<proteinExistence type="inferred from homology"/>
<evidence type="ECO:0000256" key="8">
    <source>
        <dbReference type="ARBA" id="ARBA00022729"/>
    </source>
</evidence>
<keyword evidence="27" id="KW-1185">Reference proteome</keyword>
<comment type="caution">
    <text evidence="26">The sequence shown here is derived from an EMBL/GenBank/DDBJ whole genome shotgun (WGS) entry which is preliminary data.</text>
</comment>
<evidence type="ECO:0000256" key="2">
    <source>
        <dbReference type="ARBA" id="ARBA00022475"/>
    </source>
</evidence>
<dbReference type="CDD" id="cd14066">
    <property type="entry name" value="STKc_IRAK"/>
    <property type="match status" value="1"/>
</dbReference>
<dbReference type="Pfam" id="PF07714">
    <property type="entry name" value="PK_Tyr_Ser-Thr"/>
    <property type="match status" value="1"/>
</dbReference>
<keyword evidence="14" id="KW-0465">Mannose-binding</keyword>
<dbReference type="FunFam" id="3.30.200.20:FF:000195">
    <property type="entry name" value="G-type lectin S-receptor-like serine/threonine-protein kinase"/>
    <property type="match status" value="1"/>
</dbReference>
<dbReference type="Pfam" id="PF08276">
    <property type="entry name" value="PAN_2"/>
    <property type="match status" value="1"/>
</dbReference>
<dbReference type="InterPro" id="IPR003609">
    <property type="entry name" value="Pan_app"/>
</dbReference>
<evidence type="ECO:0000256" key="15">
    <source>
        <dbReference type="ARBA" id="ARBA00023136"/>
    </source>
</evidence>